<sequence length="125" mass="13927">MPNDYPRSRRVAEQIKRELSSLIATEVKDPRAALAVVTDVEVSRDLAHAKVYVSTADLDSDGDGLVSGLTRAAGFLRGRLGTSMRVRTVPALRFIEDRTEREAARMDQLIQDAVSEDRRRQGDDE</sequence>
<evidence type="ECO:0000256" key="1">
    <source>
        <dbReference type="ARBA" id="ARBA00022517"/>
    </source>
</evidence>
<comment type="subunit">
    <text evidence="2">Monomer. Binds 30S ribosomal subunits, but not 50S ribosomal subunits or 70S ribosomes.</text>
</comment>
<evidence type="ECO:0000313" key="4">
    <source>
        <dbReference type="EMBL" id="MDT0617238.1"/>
    </source>
</evidence>
<dbReference type="EMBL" id="JAVRHY010000002">
    <property type="protein sequence ID" value="MDT0617238.1"/>
    <property type="molecule type" value="Genomic_DNA"/>
</dbReference>
<evidence type="ECO:0000313" key="5">
    <source>
        <dbReference type="Proteomes" id="UP001259982"/>
    </source>
</evidence>
<keyword evidence="1 2" id="KW-0690">Ribosome biogenesis</keyword>
<dbReference type="HAMAP" id="MF_00003">
    <property type="entry name" value="RbfA"/>
    <property type="match status" value="1"/>
</dbReference>
<dbReference type="InterPro" id="IPR020053">
    <property type="entry name" value="Ribosome-bd_factorA_CS"/>
</dbReference>
<comment type="caution">
    <text evidence="4">The sequence shown here is derived from an EMBL/GenBank/DDBJ whole genome shotgun (WGS) entry which is preliminary data.</text>
</comment>
<keyword evidence="2" id="KW-0963">Cytoplasm</keyword>
<dbReference type="SUPFAM" id="SSF89919">
    <property type="entry name" value="Ribosome-binding factor A, RbfA"/>
    <property type="match status" value="1"/>
</dbReference>
<evidence type="ECO:0000256" key="2">
    <source>
        <dbReference type="HAMAP-Rule" id="MF_00003"/>
    </source>
</evidence>
<comment type="function">
    <text evidence="2">One of several proteins that assist in the late maturation steps of the functional core of the 30S ribosomal subunit. Associates with free 30S ribosomal subunits (but not with 30S subunits that are part of 70S ribosomes or polysomes). Required for efficient processing of 16S rRNA. May interact with the 5'-terminal helix region of 16S rRNA.</text>
</comment>
<dbReference type="Proteomes" id="UP001259982">
    <property type="component" value="Unassembled WGS sequence"/>
</dbReference>
<dbReference type="Pfam" id="PF02033">
    <property type="entry name" value="RBFA"/>
    <property type="match status" value="1"/>
</dbReference>
<evidence type="ECO:0000256" key="3">
    <source>
        <dbReference type="SAM" id="MobiDB-lite"/>
    </source>
</evidence>
<proteinExistence type="inferred from homology"/>
<dbReference type="Gene3D" id="3.30.300.20">
    <property type="match status" value="1"/>
</dbReference>
<name>A0ABU3B4Z0_9GAMM</name>
<feature type="compositionally biased region" description="Basic and acidic residues" evidence="3">
    <location>
        <begin position="115"/>
        <end position="125"/>
    </location>
</feature>
<keyword evidence="5" id="KW-1185">Reference proteome</keyword>
<dbReference type="InterPro" id="IPR023799">
    <property type="entry name" value="RbfA_dom_sf"/>
</dbReference>
<protein>
    <recommendedName>
        <fullName evidence="2">Ribosome-binding factor A</fullName>
    </recommendedName>
</protein>
<comment type="subcellular location">
    <subcellularLocation>
        <location evidence="2">Cytoplasm</location>
    </subcellularLocation>
</comment>
<dbReference type="RefSeq" id="WP_311656900.1">
    <property type="nucleotide sequence ID" value="NZ_JAVRHY010000002.1"/>
</dbReference>
<dbReference type="InterPro" id="IPR015946">
    <property type="entry name" value="KH_dom-like_a/b"/>
</dbReference>
<comment type="similarity">
    <text evidence="2">Belongs to the RbfA family.</text>
</comment>
<dbReference type="PROSITE" id="PS01319">
    <property type="entry name" value="RBFA"/>
    <property type="match status" value="1"/>
</dbReference>
<accession>A0ABU3B4Z0</accession>
<feature type="region of interest" description="Disordered" evidence="3">
    <location>
        <begin position="106"/>
        <end position="125"/>
    </location>
</feature>
<dbReference type="InterPro" id="IPR000238">
    <property type="entry name" value="RbfA"/>
</dbReference>
<dbReference type="PANTHER" id="PTHR33515:SF1">
    <property type="entry name" value="RIBOSOME-BINDING FACTOR A, CHLOROPLASTIC-RELATED"/>
    <property type="match status" value="1"/>
</dbReference>
<dbReference type="PANTHER" id="PTHR33515">
    <property type="entry name" value="RIBOSOME-BINDING FACTOR A, CHLOROPLASTIC-RELATED"/>
    <property type="match status" value="1"/>
</dbReference>
<organism evidence="4 5">
    <name type="scientific">Spectribacter acetivorans</name>
    <dbReference type="NCBI Taxonomy" id="3075603"/>
    <lineage>
        <taxon>Bacteria</taxon>
        <taxon>Pseudomonadati</taxon>
        <taxon>Pseudomonadota</taxon>
        <taxon>Gammaproteobacteria</taxon>
        <taxon>Salinisphaerales</taxon>
        <taxon>Salinisphaeraceae</taxon>
        <taxon>Spectribacter</taxon>
    </lineage>
</organism>
<reference evidence="4 5" key="1">
    <citation type="submission" date="2023-09" db="EMBL/GenBank/DDBJ databases">
        <authorList>
            <person name="Rey-Velasco X."/>
        </authorList>
    </citation>
    <scope>NUCLEOTIDE SEQUENCE [LARGE SCALE GENOMIC DNA]</scope>
    <source>
        <strain evidence="4 5">P385</strain>
    </source>
</reference>
<gene>
    <name evidence="2 4" type="primary">rbfA</name>
    <name evidence="4" type="ORF">RM531_01990</name>
</gene>
<dbReference type="NCBIfam" id="TIGR00082">
    <property type="entry name" value="rbfA"/>
    <property type="match status" value="1"/>
</dbReference>